<dbReference type="STRING" id="1125699.HMPREF9194_00910"/>
<evidence type="ECO:0000313" key="1">
    <source>
        <dbReference type="EMBL" id="EPF30593.1"/>
    </source>
</evidence>
<dbReference type="Gene3D" id="3.20.20.70">
    <property type="entry name" value="Aldolase class I"/>
    <property type="match status" value="1"/>
</dbReference>
<reference evidence="1 2" key="1">
    <citation type="submission" date="2013-04" db="EMBL/GenBank/DDBJ databases">
        <title>The Genome Sequence of Treponema maltophilum ATCC 51939.</title>
        <authorList>
            <consortium name="The Broad Institute Genomics Platform"/>
            <person name="Earl A."/>
            <person name="Ward D."/>
            <person name="Feldgarden M."/>
            <person name="Gevers D."/>
            <person name="Leonetti C."/>
            <person name="Blanton J.M."/>
            <person name="Dewhirst F.E."/>
            <person name="Izard J."/>
            <person name="Walker B."/>
            <person name="Young S."/>
            <person name="Zeng Q."/>
            <person name="Gargeya S."/>
            <person name="Fitzgerald M."/>
            <person name="Haas B."/>
            <person name="Abouelleil A."/>
            <person name="Allen A.W."/>
            <person name="Alvarado L."/>
            <person name="Arachchi H.M."/>
            <person name="Berlin A.M."/>
            <person name="Chapman S.B."/>
            <person name="Gainer-Dewar J."/>
            <person name="Goldberg J."/>
            <person name="Griggs A."/>
            <person name="Gujja S."/>
            <person name="Hansen M."/>
            <person name="Howarth C."/>
            <person name="Imamovic A."/>
            <person name="Ireland A."/>
            <person name="Larimer J."/>
            <person name="McCowan C."/>
            <person name="Murphy C."/>
            <person name="Pearson M."/>
            <person name="Poon T.W."/>
            <person name="Priest M."/>
            <person name="Roberts A."/>
            <person name="Saif S."/>
            <person name="Shea T."/>
            <person name="Sisk P."/>
            <person name="Sykes S."/>
            <person name="Wortman J."/>
            <person name="Nusbaum C."/>
            <person name="Birren B."/>
        </authorList>
    </citation>
    <scope>NUCLEOTIDE SEQUENCE [LARGE SCALE GENOMIC DNA]</scope>
    <source>
        <strain evidence="1 2">ATCC 51939</strain>
    </source>
</reference>
<dbReference type="eggNOG" id="COG3010">
    <property type="taxonomic scope" value="Bacteria"/>
</dbReference>
<comment type="caution">
    <text evidence="1">The sequence shown here is derived from an EMBL/GenBank/DDBJ whole genome shotgun (WGS) entry which is preliminary data.</text>
</comment>
<accession>S3JX87</accession>
<sequence length="233" mass="25215">MKKNYIDLLRGKKMTLIMSLPVNDPALARVAWENGADVVKVHINVEHRASKTLFKSFAEEQDKLNEILQSAQGPCGIVLGADTASALRDFPLAAEAGFDFWSLYARHVPAELLQNTSVIKMIALDSNYTAEEVRALEKIGADVLEASVIKPETYGQPLTAKEILTYAAICSGTSLPVVVPTQRYIKPNEVGVLSRCKVAGIMIGAVVTGKTADTIAKALGAFRNEIDKMPETA</sequence>
<dbReference type="RefSeq" id="WP_016525204.1">
    <property type="nucleotide sequence ID" value="NZ_KE332518.1"/>
</dbReference>
<dbReference type="AlphaFoldDB" id="S3JX87"/>
<evidence type="ECO:0000313" key="2">
    <source>
        <dbReference type="Proteomes" id="UP000014541"/>
    </source>
</evidence>
<proteinExistence type="predicted"/>
<dbReference type="Proteomes" id="UP000014541">
    <property type="component" value="Unassembled WGS sequence"/>
</dbReference>
<dbReference type="EMBL" id="ATFF01000006">
    <property type="protein sequence ID" value="EPF30593.1"/>
    <property type="molecule type" value="Genomic_DNA"/>
</dbReference>
<protein>
    <recommendedName>
        <fullName evidence="3">N-acylglucosamine-6-phosphate 2-epimerase</fullName>
    </recommendedName>
</protein>
<organism evidence="1 2">
    <name type="scientific">Treponema maltophilum ATCC 51939</name>
    <dbReference type="NCBI Taxonomy" id="1125699"/>
    <lineage>
        <taxon>Bacteria</taxon>
        <taxon>Pseudomonadati</taxon>
        <taxon>Spirochaetota</taxon>
        <taxon>Spirochaetia</taxon>
        <taxon>Spirochaetales</taxon>
        <taxon>Treponemataceae</taxon>
        <taxon>Treponema</taxon>
    </lineage>
</organism>
<gene>
    <name evidence="1" type="ORF">HMPREF9194_00910</name>
</gene>
<dbReference type="HOGENOM" id="CLU_1198123_0_0_12"/>
<dbReference type="OrthoDB" id="369749at2"/>
<dbReference type="InterPro" id="IPR013785">
    <property type="entry name" value="Aldolase_TIM"/>
</dbReference>
<evidence type="ECO:0008006" key="3">
    <source>
        <dbReference type="Google" id="ProtNLM"/>
    </source>
</evidence>
<dbReference type="SUPFAM" id="SSF51391">
    <property type="entry name" value="Thiamin phosphate synthase"/>
    <property type="match status" value="1"/>
</dbReference>
<dbReference type="PATRIC" id="fig|1125699.3.peg.930"/>
<name>S3JX87_TREMA</name>
<dbReference type="InterPro" id="IPR036206">
    <property type="entry name" value="ThiamineP_synth_sf"/>
</dbReference>
<keyword evidence="2" id="KW-1185">Reference proteome</keyword>